<name>A0A2M7W5B5_9BACT</name>
<dbReference type="EMBL" id="PFQF01000018">
    <property type="protein sequence ID" value="PJA20703.1"/>
    <property type="molecule type" value="Genomic_DNA"/>
</dbReference>
<evidence type="ECO:0000313" key="9">
    <source>
        <dbReference type="Proteomes" id="UP000230137"/>
    </source>
</evidence>
<feature type="transmembrane region" description="Helical" evidence="6">
    <location>
        <begin position="30"/>
        <end position="48"/>
    </location>
</feature>
<proteinExistence type="predicted"/>
<comment type="subcellular location">
    <subcellularLocation>
        <location evidence="1">Cell membrane</location>
        <topology evidence="1">Single-pass membrane protein</topology>
    </subcellularLocation>
</comment>
<keyword evidence="4 6" id="KW-1133">Transmembrane helix</keyword>
<keyword evidence="2" id="KW-1003">Cell membrane</keyword>
<protein>
    <recommendedName>
        <fullName evidence="7">Phage shock protein PspC N-terminal domain-containing protein</fullName>
    </recommendedName>
</protein>
<dbReference type="PANTHER" id="PTHR33885:SF3">
    <property type="entry name" value="PHAGE SHOCK PROTEIN C"/>
    <property type="match status" value="1"/>
</dbReference>
<evidence type="ECO:0000259" key="7">
    <source>
        <dbReference type="Pfam" id="PF04024"/>
    </source>
</evidence>
<evidence type="ECO:0000256" key="5">
    <source>
        <dbReference type="ARBA" id="ARBA00023136"/>
    </source>
</evidence>
<evidence type="ECO:0000256" key="6">
    <source>
        <dbReference type="SAM" id="Phobius"/>
    </source>
</evidence>
<evidence type="ECO:0000313" key="8">
    <source>
        <dbReference type="EMBL" id="PJA20703.1"/>
    </source>
</evidence>
<evidence type="ECO:0000256" key="2">
    <source>
        <dbReference type="ARBA" id="ARBA00022475"/>
    </source>
</evidence>
<comment type="caution">
    <text evidence="8">The sequence shown here is derived from an EMBL/GenBank/DDBJ whole genome shotgun (WGS) entry which is preliminary data.</text>
</comment>
<gene>
    <name evidence="8" type="ORF">COX60_00945</name>
</gene>
<accession>A0A2M7W5B5</accession>
<keyword evidence="3 6" id="KW-0812">Transmembrane</keyword>
<organism evidence="8 9">
    <name type="scientific">Candidatus Berkelbacteria bacterium CG_4_10_14_0_2_um_filter_35_9_33_12</name>
    <dbReference type="NCBI Taxonomy" id="1974499"/>
    <lineage>
        <taxon>Bacteria</taxon>
        <taxon>Candidatus Berkelbacteria</taxon>
    </lineage>
</organism>
<feature type="domain" description="Phage shock protein PspC N-terminal" evidence="7">
    <location>
        <begin position="4"/>
        <end position="45"/>
    </location>
</feature>
<dbReference type="PANTHER" id="PTHR33885">
    <property type="entry name" value="PHAGE SHOCK PROTEIN C"/>
    <property type="match status" value="1"/>
</dbReference>
<keyword evidence="5 6" id="KW-0472">Membrane</keyword>
<dbReference type="Proteomes" id="UP000230137">
    <property type="component" value="Unassembled WGS sequence"/>
</dbReference>
<dbReference type="GO" id="GO:0005886">
    <property type="term" value="C:plasma membrane"/>
    <property type="evidence" value="ECO:0007669"/>
    <property type="project" value="UniProtKB-SubCell"/>
</dbReference>
<dbReference type="Pfam" id="PF04024">
    <property type="entry name" value="PspC"/>
    <property type="match status" value="1"/>
</dbReference>
<dbReference type="InterPro" id="IPR007168">
    <property type="entry name" value="Phageshock_PspC_N"/>
</dbReference>
<sequence length="49" mass="5487">MESSLLRSKKDKIITGVCGGIAEHFKIDPIVIRVVFVVLILLVIFSQLF</sequence>
<evidence type="ECO:0000256" key="3">
    <source>
        <dbReference type="ARBA" id="ARBA00022692"/>
    </source>
</evidence>
<dbReference type="InterPro" id="IPR052027">
    <property type="entry name" value="PspC"/>
</dbReference>
<evidence type="ECO:0000256" key="1">
    <source>
        <dbReference type="ARBA" id="ARBA00004162"/>
    </source>
</evidence>
<evidence type="ECO:0000256" key="4">
    <source>
        <dbReference type="ARBA" id="ARBA00022989"/>
    </source>
</evidence>
<reference evidence="9" key="1">
    <citation type="submission" date="2017-09" db="EMBL/GenBank/DDBJ databases">
        <title>Depth-based differentiation of microbial function through sediment-hosted aquifers and enrichment of novel symbionts in the deep terrestrial subsurface.</title>
        <authorList>
            <person name="Probst A.J."/>
            <person name="Ladd B."/>
            <person name="Jarett J.K."/>
            <person name="Geller-Mcgrath D.E."/>
            <person name="Sieber C.M.K."/>
            <person name="Emerson J.B."/>
            <person name="Anantharaman K."/>
            <person name="Thomas B.C."/>
            <person name="Malmstrom R."/>
            <person name="Stieglmeier M."/>
            <person name="Klingl A."/>
            <person name="Woyke T."/>
            <person name="Ryan C.M."/>
            <person name="Banfield J.F."/>
        </authorList>
    </citation>
    <scope>NUCLEOTIDE SEQUENCE [LARGE SCALE GENOMIC DNA]</scope>
</reference>
<dbReference type="AlphaFoldDB" id="A0A2M7W5B5"/>